<dbReference type="Gramene" id="OMERI06G14510.1">
    <property type="protein sequence ID" value="OMERI06G14510.1"/>
    <property type="gene ID" value="OMERI06G14510"/>
</dbReference>
<feature type="domain" description="Glycosyltransferase 61 catalytic" evidence="8">
    <location>
        <begin position="239"/>
        <end position="428"/>
    </location>
</feature>
<comment type="subcellular location">
    <subcellularLocation>
        <location evidence="1">Golgi apparatus membrane</location>
        <topology evidence="1">Single-pass type II membrane protein</topology>
    </subcellularLocation>
</comment>
<feature type="transmembrane region" description="Helical" evidence="7">
    <location>
        <begin position="12"/>
        <end position="31"/>
    </location>
</feature>
<keyword evidence="4" id="KW-0808">Transferase</keyword>
<dbReference type="PANTHER" id="PTHR20961">
    <property type="entry name" value="GLYCOSYLTRANSFERASE"/>
    <property type="match status" value="1"/>
</dbReference>
<dbReference type="InterPro" id="IPR049625">
    <property type="entry name" value="Glyco_transf_61_cat"/>
</dbReference>
<dbReference type="HOGENOM" id="CLU_010678_0_0_1"/>
<reference evidence="9" key="1">
    <citation type="submission" date="2015-04" db="UniProtKB">
        <authorList>
            <consortium name="EnsemblPlants"/>
        </authorList>
    </citation>
    <scope>IDENTIFICATION</scope>
</reference>
<evidence type="ECO:0000256" key="5">
    <source>
        <dbReference type="ARBA" id="ARBA00023034"/>
    </source>
</evidence>
<keyword evidence="10" id="KW-1185">Reference proteome</keyword>
<reference evidence="9" key="2">
    <citation type="submission" date="2018-05" db="EMBL/GenBank/DDBJ databases">
        <title>OmerRS3 (Oryza meridionalis Reference Sequence Version 3).</title>
        <authorList>
            <person name="Zhang J."/>
            <person name="Kudrna D."/>
            <person name="Lee S."/>
            <person name="Talag J."/>
            <person name="Welchert J."/>
            <person name="Wing R.A."/>
        </authorList>
    </citation>
    <scope>NUCLEOTIDE SEQUENCE [LARGE SCALE GENOMIC DNA]</scope>
    <source>
        <strain evidence="9">cv. OR44</strain>
    </source>
</reference>
<evidence type="ECO:0000256" key="4">
    <source>
        <dbReference type="ARBA" id="ARBA00022679"/>
    </source>
</evidence>
<evidence type="ECO:0000256" key="2">
    <source>
        <dbReference type="ARBA" id="ARBA00004881"/>
    </source>
</evidence>
<evidence type="ECO:0000256" key="1">
    <source>
        <dbReference type="ARBA" id="ARBA00004323"/>
    </source>
</evidence>
<keyword evidence="6" id="KW-0325">Glycoprotein</keyword>
<organism evidence="9">
    <name type="scientific">Oryza meridionalis</name>
    <dbReference type="NCBI Taxonomy" id="40149"/>
    <lineage>
        <taxon>Eukaryota</taxon>
        <taxon>Viridiplantae</taxon>
        <taxon>Streptophyta</taxon>
        <taxon>Embryophyta</taxon>
        <taxon>Tracheophyta</taxon>
        <taxon>Spermatophyta</taxon>
        <taxon>Magnoliopsida</taxon>
        <taxon>Liliopsida</taxon>
        <taxon>Poales</taxon>
        <taxon>Poaceae</taxon>
        <taxon>BOP clade</taxon>
        <taxon>Oryzoideae</taxon>
        <taxon>Oryzeae</taxon>
        <taxon>Oryzinae</taxon>
        <taxon>Oryza</taxon>
    </lineage>
</organism>
<proteinExistence type="predicted"/>
<dbReference type="EnsemblPlants" id="OMERI06G14510.1">
    <property type="protein sequence ID" value="OMERI06G14510.1"/>
    <property type="gene ID" value="OMERI06G14510"/>
</dbReference>
<sequence length="1045" mass="114591">MKGRHERIKKGWSGSAAVWLLLVPLFVLIVLKTDFLPQVARLGDTSFTKVADEMVQKVSSLGLDRARWQQQQTLDLAKLEHSVVGTSDELTGHVDANKDSNQPNQQILAMSGSKDSRLINSDVSAAKTSHLSCNFSSAHMDTCAMDGDIRIHGRSGVVYVVASSDYRPENATAVIRPYPRKWEQATMERVRQITIRSTAPPGAAVADTDGGGAIIPLRCTVARDMPAVVFSTGGYSVNFFHTMNDILLPLYITAREHGGRVQLLAANYDRRWTAKYQHALAALSMYPVVDLDADAAVRCFPSARVGVESHRVLGIDTPLTGTNGYTMVGFLAFLRSAYSLPRHAVTRTTQRRPRVVMVLRRKSRALTNEAEVVAAVAEAGFEVVAAGPEEAGDVAGFAATVNSCDVMVGVHGAGLTNMVFLPRNGTVVQIIPWGGMKWPCWYDYGEPVPAMGLRYVEYEVAANETTLRERYPMDHPVFTDPVSIHRKGFNHLWSTFLNGQNLTLDVNRFKAVMAEVYTSITTGRHERIKKGWSGSAAVWLLLVPLFVLIVLKTDFLPQVARLGDTSFTKVADEMVQKVSSLGLDRARWQQQQTLDLAKLEHSVVGTSDELTGHVDANKDSNQPNQQILAMSGSKDSRLINSDVSAAKTSHLSCNFSSAHMDTCAMDGDIRIHGRSGVVYVVASSDYRPENATAVIRPYPRKWEQATMERVRQITIRSTAPPGAAVADTDGGGAIIPLRCTVARDMPAVVFSTGGYSVNFFHTMNDILLPLYITAREHGGRVQLLAANYDRRWTAKYQHALAALSMYPVVDLDADAAVRCFPSARVGVESHRVLGIDTPLTGTNGYTMVGFLAFLRSAYSLPRHAVTRTTQRRPRVVMVLRRKSRALTNEAEVVAAVAEAGFEVVAAGPEEAGDVAGFAATVNSCDVMVGVHGAGLTNMVFLPRNGTVVQIIPWGGMKWPCWYDYGEPVPAMGLRYVEYEVAANETTLRERYPMDHPVFTDPVSIHRKGFNHLWSTFLNGQNLTLDVNRFKAVMAEVYTSITTVAA</sequence>
<keyword evidence="3" id="KW-0328">Glycosyltransferase</keyword>
<keyword evidence="5" id="KW-0333">Golgi apparatus</keyword>
<feature type="domain" description="Glycosyltransferase 61 catalytic" evidence="8">
    <location>
        <begin position="759"/>
        <end position="948"/>
    </location>
</feature>
<dbReference type="GO" id="GO:0000139">
    <property type="term" value="C:Golgi membrane"/>
    <property type="evidence" value="ECO:0007669"/>
    <property type="project" value="UniProtKB-SubCell"/>
</dbReference>
<protein>
    <recommendedName>
        <fullName evidence="8">Glycosyltransferase 61 catalytic domain-containing protein</fullName>
    </recommendedName>
</protein>
<evidence type="ECO:0000256" key="7">
    <source>
        <dbReference type="SAM" id="Phobius"/>
    </source>
</evidence>
<keyword evidence="7" id="KW-0812">Transmembrane</keyword>
<keyword evidence="7" id="KW-1133">Transmembrane helix</keyword>
<evidence type="ECO:0000256" key="6">
    <source>
        <dbReference type="ARBA" id="ARBA00023180"/>
    </source>
</evidence>
<evidence type="ECO:0000313" key="10">
    <source>
        <dbReference type="Proteomes" id="UP000008021"/>
    </source>
</evidence>
<dbReference type="eggNOG" id="KOG4698">
    <property type="taxonomic scope" value="Eukaryota"/>
</dbReference>
<dbReference type="PANTHER" id="PTHR20961:SF5">
    <property type="entry name" value="GLYCOSYLTRANSFERASE-RELATED"/>
    <property type="match status" value="1"/>
</dbReference>
<keyword evidence="7" id="KW-0472">Membrane</keyword>
<dbReference type="STRING" id="40149.A0A0E0E1B3"/>
<comment type="pathway">
    <text evidence="2">Glycan metabolism.</text>
</comment>
<dbReference type="InterPro" id="IPR007657">
    <property type="entry name" value="Glycosyltransferase_61"/>
</dbReference>
<evidence type="ECO:0000313" key="9">
    <source>
        <dbReference type="EnsemblPlants" id="OMERI06G14510.1"/>
    </source>
</evidence>
<dbReference type="GO" id="GO:0016763">
    <property type="term" value="F:pentosyltransferase activity"/>
    <property type="evidence" value="ECO:0007669"/>
    <property type="project" value="UniProtKB-ARBA"/>
</dbReference>
<dbReference type="AlphaFoldDB" id="A0A0E0E1B3"/>
<name>A0A0E0E1B3_9ORYZ</name>
<dbReference type="Pfam" id="PF04577">
    <property type="entry name" value="Glyco_transf_61"/>
    <property type="match status" value="2"/>
</dbReference>
<evidence type="ECO:0000259" key="8">
    <source>
        <dbReference type="Pfam" id="PF04577"/>
    </source>
</evidence>
<dbReference type="Proteomes" id="UP000008021">
    <property type="component" value="Chromosome 6"/>
</dbReference>
<evidence type="ECO:0000256" key="3">
    <source>
        <dbReference type="ARBA" id="ARBA00022676"/>
    </source>
</evidence>
<accession>A0A0E0E1B3</accession>